<evidence type="ECO:0000256" key="5">
    <source>
        <dbReference type="ARBA" id="ARBA00023077"/>
    </source>
</evidence>
<evidence type="ECO:0000256" key="6">
    <source>
        <dbReference type="ARBA" id="ARBA00023136"/>
    </source>
</evidence>
<dbReference type="KEGG" id="eae:EAE_15845"/>
<sequence>MEKSQIITGLVTGLLIVNGQAFAAESEGESVFSPITITDNPLAENTGQVGSSEESYTRPGAYSSRTLNKNLQSLDASLRSMAGTYTQIDPLQGTISVNIRGMNGLGRVNTMVDGVTQTFFGMAPANYHGGANTAAGVPLDPNFLAEVDITRGNSAGSQGVNALAGSANLRTIGIDDVLKPGHQVGLLSRFSVGDNGLGRTGMVTVAGKTDTFDNGGGLGALLGISGTRTYATYKNGGGRSSEEFIGEDNKYLRQEPRSQLYKINFNVDQFNRFEFSGRNYRNSFTRRDISSDDYYLRYNYAPLNELVEFNVLASTSRGNQAYKPESLYNFNDSSTTNKSNALDMNNTSRFRITDDLYAAVQLGGKLMDTRYSRRFVQDTETDHNAFAPAGKQKIASLYSGLTLNKDIYQLDLNLNYTRSRVQGYKPACADNEKCFPQGATQLNVKDNGFNPSATFSAQVTPWLQPFVSWSRSSRAPNVQEVFFANEGGASMNPFLKPEKAETWEAGFNVIKQGLLSEQDSLHLKALTYRSRIKDYITSESFLLCSNGGLCKDVANASPDFNANISVNVTSPVTTEGYEIEAGYDIGFAYANVSWSKQRTDQPTSIASTVYSFAYSDLSDLPSSYATVDVGGRLFDRKLTVGSLVKFTGKSKRLSTEGISLDTNTVPKESMPNIPTIIDLYSSWQMTENVLLRFSVQNVTNRDYSEALNRMNQSLDNAKEGASVNTTARGRTYIFGGEIQF</sequence>
<feature type="region of interest" description="Disordered" evidence="10">
    <location>
        <begin position="42"/>
        <end position="63"/>
    </location>
</feature>
<keyword evidence="3 8" id="KW-1134">Transmembrane beta strand</keyword>
<dbReference type="InterPro" id="IPR012910">
    <property type="entry name" value="Plug_dom"/>
</dbReference>
<keyword evidence="15" id="KW-1185">Reference proteome</keyword>
<feature type="chain" id="PRO_5002609406" description="TonB-dependent receptor" evidence="11">
    <location>
        <begin position="24"/>
        <end position="740"/>
    </location>
</feature>
<dbReference type="Proteomes" id="UP000008881">
    <property type="component" value="Chromosome"/>
</dbReference>
<keyword evidence="4 8" id="KW-0812">Transmembrane</keyword>
<dbReference type="eggNOG" id="COG4774">
    <property type="taxonomic scope" value="Bacteria"/>
</dbReference>
<evidence type="ECO:0000256" key="3">
    <source>
        <dbReference type="ARBA" id="ARBA00022452"/>
    </source>
</evidence>
<evidence type="ECO:0000259" key="13">
    <source>
        <dbReference type="Pfam" id="PF07715"/>
    </source>
</evidence>
<feature type="domain" description="TonB-dependent receptor-like beta-barrel" evidence="12">
    <location>
        <begin position="256"/>
        <end position="698"/>
    </location>
</feature>
<gene>
    <name evidence="14" type="ordered locus">EAE_15845</name>
</gene>
<dbReference type="EMBL" id="CP002824">
    <property type="protein sequence ID" value="AEG98080.1"/>
    <property type="molecule type" value="Genomic_DNA"/>
</dbReference>
<evidence type="ECO:0000313" key="14">
    <source>
        <dbReference type="EMBL" id="AEG98080.1"/>
    </source>
</evidence>
<evidence type="ECO:0000256" key="11">
    <source>
        <dbReference type="SAM" id="SignalP"/>
    </source>
</evidence>
<dbReference type="OrthoDB" id="6046653at2"/>
<proteinExistence type="inferred from homology"/>
<dbReference type="PANTHER" id="PTHR30069:SF50">
    <property type="entry name" value="TONB-DEPENDENT RECEPTOR HI_1217-RELATED"/>
    <property type="match status" value="1"/>
</dbReference>
<organism evidence="14 15">
    <name type="scientific">Klebsiella aerogenes (strain ATCC 13048 / DSM 30053 / CCUG 1429 / JCM 1235 / KCTC 2190 / NBRC 13534 / NCIMB 10102 / NCTC 10006 / CDC 819-56)</name>
    <name type="common">Enterobacter aerogenes</name>
    <dbReference type="NCBI Taxonomy" id="1028307"/>
    <lineage>
        <taxon>Bacteria</taxon>
        <taxon>Pseudomonadati</taxon>
        <taxon>Pseudomonadota</taxon>
        <taxon>Gammaproteobacteria</taxon>
        <taxon>Enterobacterales</taxon>
        <taxon>Enterobacteriaceae</taxon>
        <taxon>Klebsiella/Raoultella group</taxon>
        <taxon>Klebsiella</taxon>
    </lineage>
</organism>
<evidence type="ECO:0008006" key="16">
    <source>
        <dbReference type="Google" id="ProtNLM"/>
    </source>
</evidence>
<feature type="compositionally biased region" description="Polar residues" evidence="10">
    <location>
        <begin position="42"/>
        <end position="54"/>
    </location>
</feature>
<keyword evidence="6 8" id="KW-0472">Membrane</keyword>
<dbReference type="PATRIC" id="fig|1028307.3.peg.3169"/>
<feature type="signal peptide" evidence="11">
    <location>
        <begin position="1"/>
        <end position="23"/>
    </location>
</feature>
<dbReference type="Gene3D" id="2.40.170.20">
    <property type="entry name" value="TonB-dependent receptor, beta-barrel domain"/>
    <property type="match status" value="1"/>
</dbReference>
<keyword evidence="2 8" id="KW-0813">Transport</keyword>
<dbReference type="PANTHER" id="PTHR30069">
    <property type="entry name" value="TONB-DEPENDENT OUTER MEMBRANE RECEPTOR"/>
    <property type="match status" value="1"/>
</dbReference>
<keyword evidence="5 9" id="KW-0798">TonB box</keyword>
<evidence type="ECO:0000256" key="10">
    <source>
        <dbReference type="SAM" id="MobiDB-lite"/>
    </source>
</evidence>
<dbReference type="SUPFAM" id="SSF56935">
    <property type="entry name" value="Porins"/>
    <property type="match status" value="1"/>
</dbReference>
<dbReference type="GO" id="GO:0009279">
    <property type="term" value="C:cell outer membrane"/>
    <property type="evidence" value="ECO:0007669"/>
    <property type="project" value="UniProtKB-SubCell"/>
</dbReference>
<comment type="subcellular location">
    <subcellularLocation>
        <location evidence="1 8">Cell outer membrane</location>
        <topology evidence="1 8">Multi-pass membrane protein</topology>
    </subcellularLocation>
</comment>
<dbReference type="InterPro" id="IPR037066">
    <property type="entry name" value="Plug_dom_sf"/>
</dbReference>
<dbReference type="AlphaFoldDB" id="A0A0H3FUV7"/>
<evidence type="ECO:0000256" key="7">
    <source>
        <dbReference type="ARBA" id="ARBA00023237"/>
    </source>
</evidence>
<evidence type="ECO:0000256" key="8">
    <source>
        <dbReference type="PROSITE-ProRule" id="PRU01360"/>
    </source>
</evidence>
<name>A0A0H3FUV7_KLEAK</name>
<dbReference type="Gene3D" id="2.170.130.10">
    <property type="entry name" value="TonB-dependent receptor, plug domain"/>
    <property type="match status" value="1"/>
</dbReference>
<protein>
    <recommendedName>
        <fullName evidence="16">TonB-dependent receptor</fullName>
    </recommendedName>
</protein>
<evidence type="ECO:0000313" key="15">
    <source>
        <dbReference type="Proteomes" id="UP000008881"/>
    </source>
</evidence>
<dbReference type="RefSeq" id="WP_015704965.1">
    <property type="nucleotide sequence ID" value="NC_015663.1"/>
</dbReference>
<evidence type="ECO:0000256" key="1">
    <source>
        <dbReference type="ARBA" id="ARBA00004571"/>
    </source>
</evidence>
<dbReference type="Pfam" id="PF00593">
    <property type="entry name" value="TonB_dep_Rec_b-barrel"/>
    <property type="match status" value="1"/>
</dbReference>
<dbReference type="InterPro" id="IPR000531">
    <property type="entry name" value="Beta-barrel_TonB"/>
</dbReference>
<comment type="similarity">
    <text evidence="8 9">Belongs to the TonB-dependent receptor family.</text>
</comment>
<keyword evidence="7 8" id="KW-0998">Cell outer membrane</keyword>
<dbReference type="HOGENOM" id="CLU_008287_19_1_6"/>
<dbReference type="InterPro" id="IPR036942">
    <property type="entry name" value="Beta-barrel_TonB_sf"/>
</dbReference>
<dbReference type="PROSITE" id="PS52016">
    <property type="entry name" value="TONB_DEPENDENT_REC_3"/>
    <property type="match status" value="1"/>
</dbReference>
<evidence type="ECO:0000259" key="12">
    <source>
        <dbReference type="Pfam" id="PF00593"/>
    </source>
</evidence>
<evidence type="ECO:0000256" key="4">
    <source>
        <dbReference type="ARBA" id="ARBA00022692"/>
    </source>
</evidence>
<dbReference type="GO" id="GO:0015344">
    <property type="term" value="F:siderophore uptake transmembrane transporter activity"/>
    <property type="evidence" value="ECO:0007669"/>
    <property type="project" value="TreeGrafter"/>
</dbReference>
<feature type="domain" description="TonB-dependent receptor plug" evidence="13">
    <location>
        <begin position="69"/>
        <end position="165"/>
    </location>
</feature>
<dbReference type="GO" id="GO:0044718">
    <property type="term" value="P:siderophore transmembrane transport"/>
    <property type="evidence" value="ECO:0007669"/>
    <property type="project" value="TreeGrafter"/>
</dbReference>
<accession>A0A0H3FUV7</accession>
<keyword evidence="11" id="KW-0732">Signal</keyword>
<dbReference type="InterPro" id="IPR039426">
    <property type="entry name" value="TonB-dep_rcpt-like"/>
</dbReference>
<dbReference type="GeneID" id="93311355"/>
<evidence type="ECO:0000256" key="2">
    <source>
        <dbReference type="ARBA" id="ARBA00022448"/>
    </source>
</evidence>
<evidence type="ECO:0000256" key="9">
    <source>
        <dbReference type="RuleBase" id="RU003357"/>
    </source>
</evidence>
<dbReference type="Pfam" id="PF07715">
    <property type="entry name" value="Plug"/>
    <property type="match status" value="1"/>
</dbReference>
<reference evidence="14 15" key="1">
    <citation type="journal article" date="2012" name="J. Bacteriol.">
        <title>Complete genome sequence of Enterobacter aerogenes KCTC 2190.</title>
        <authorList>
            <person name="Shin S.H."/>
            <person name="Kim S."/>
            <person name="Kim J.Y."/>
            <person name="Lee S."/>
            <person name="Um Y."/>
            <person name="Oh M.K."/>
            <person name="Kim Y.R."/>
            <person name="Lee J."/>
            <person name="Yang K.S."/>
        </authorList>
    </citation>
    <scope>NUCLEOTIDE SEQUENCE [LARGE SCALE GENOMIC DNA]</scope>
    <source>
        <strain evidence="14 15">KCTC 2190</strain>
    </source>
</reference>